<keyword evidence="2" id="KW-1185">Reference proteome</keyword>
<gene>
    <name evidence="1" type="ORF">ACFQ11_34090</name>
</gene>
<proteinExistence type="predicted"/>
<dbReference type="RefSeq" id="WP_378306376.1">
    <property type="nucleotide sequence ID" value="NZ_JBHTJA010000136.1"/>
</dbReference>
<accession>A0ABW3EY98</accession>
<organism evidence="1 2">
    <name type="scientific">Actinomadura sediminis</name>
    <dbReference type="NCBI Taxonomy" id="1038904"/>
    <lineage>
        <taxon>Bacteria</taxon>
        <taxon>Bacillati</taxon>
        <taxon>Actinomycetota</taxon>
        <taxon>Actinomycetes</taxon>
        <taxon>Streptosporangiales</taxon>
        <taxon>Thermomonosporaceae</taxon>
        <taxon>Actinomadura</taxon>
    </lineage>
</organism>
<dbReference type="Proteomes" id="UP001596972">
    <property type="component" value="Unassembled WGS sequence"/>
</dbReference>
<name>A0ABW3EY98_9ACTN</name>
<comment type="caution">
    <text evidence="1">The sequence shown here is derived from an EMBL/GenBank/DDBJ whole genome shotgun (WGS) entry which is preliminary data.</text>
</comment>
<evidence type="ECO:0000313" key="2">
    <source>
        <dbReference type="Proteomes" id="UP001596972"/>
    </source>
</evidence>
<protein>
    <submittedName>
        <fullName evidence="1">Uncharacterized protein</fullName>
    </submittedName>
</protein>
<sequence>MGEHLTLPIPETLEAVYAVASTAPVTADLARTEVARRIEPPLRDLTLGMLDSPMVTLDQRPVADWPPLPTDLLTAYGAAPGDLAALARATHLLVVRAAYRPGRPPAHEWAARTIAHAVPGTVIDVFTPRILTPDHLERSLPSPDGTVRLTDWVLLPHTPSGAGYWFTTRGLARFGLPELQTEDVPASLVEPWARVLNGLTHRLLDLWHDALRTAADTARLPAVVSVGPRDVAAQELAEPAGREIAVRLHLDGDVLTVRPAEDGPARLESLCAALLGPPCR</sequence>
<dbReference type="EMBL" id="JBHTJA010000136">
    <property type="protein sequence ID" value="MFD0905448.1"/>
    <property type="molecule type" value="Genomic_DNA"/>
</dbReference>
<evidence type="ECO:0000313" key="1">
    <source>
        <dbReference type="EMBL" id="MFD0905448.1"/>
    </source>
</evidence>
<reference evidence="2" key="1">
    <citation type="journal article" date="2019" name="Int. J. Syst. Evol. Microbiol.">
        <title>The Global Catalogue of Microorganisms (GCM) 10K type strain sequencing project: providing services to taxonomists for standard genome sequencing and annotation.</title>
        <authorList>
            <consortium name="The Broad Institute Genomics Platform"/>
            <consortium name="The Broad Institute Genome Sequencing Center for Infectious Disease"/>
            <person name="Wu L."/>
            <person name="Ma J."/>
        </authorList>
    </citation>
    <scope>NUCLEOTIDE SEQUENCE [LARGE SCALE GENOMIC DNA]</scope>
    <source>
        <strain evidence="2">JCM 31202</strain>
    </source>
</reference>